<reference evidence="1 2" key="1">
    <citation type="journal article" date="2015" name="Genome Announc.">
        <title>Complete Genome Sequence of Cupriavidus basilensis 4G11, Isolated from the Oak Ridge Field Research Center Site.</title>
        <authorList>
            <person name="Ray J."/>
            <person name="Waters R.J."/>
            <person name="Skerker J.M."/>
            <person name="Kuehl J.V."/>
            <person name="Price M.N."/>
            <person name="Huang J."/>
            <person name="Chakraborty R."/>
            <person name="Arkin A.P."/>
            <person name="Deutschbauer A."/>
        </authorList>
    </citation>
    <scope>NUCLEOTIDE SEQUENCE [LARGE SCALE GENOMIC DNA]</scope>
    <source>
        <strain evidence="1">4G11</strain>
    </source>
</reference>
<evidence type="ECO:0000313" key="1">
    <source>
        <dbReference type="EMBL" id="AJG17995.1"/>
    </source>
</evidence>
<dbReference type="STRING" id="68895.RR42_m0582"/>
<dbReference type="KEGG" id="cbw:RR42_m0582"/>
<dbReference type="Proteomes" id="UP000031843">
    <property type="component" value="Chromosome main"/>
</dbReference>
<dbReference type="AlphaFoldDB" id="A0A0C4Y4W7"/>
<organism evidence="1 2">
    <name type="scientific">Cupriavidus basilensis</name>
    <dbReference type="NCBI Taxonomy" id="68895"/>
    <lineage>
        <taxon>Bacteria</taxon>
        <taxon>Pseudomonadati</taxon>
        <taxon>Pseudomonadota</taxon>
        <taxon>Betaproteobacteria</taxon>
        <taxon>Burkholderiales</taxon>
        <taxon>Burkholderiaceae</taxon>
        <taxon>Cupriavidus</taxon>
    </lineage>
</organism>
<name>A0A0C4Y4W7_9BURK</name>
<sequence length="135" mass="15039">MRGASADLQIDRLQECTTLPVPVGLQGEDHLLEGQHRRRLVRACTQASKQGRTAWRQSCRGASRRSCQTLNSIGFFAAASHRHGPCIRQGVQSRPRGWHVVSAFCNESGKHRRVLKACRILAVSVFVYSIRQSCA</sequence>
<protein>
    <submittedName>
        <fullName evidence="1">Uncharacterized protein</fullName>
    </submittedName>
</protein>
<gene>
    <name evidence="1" type="ORF">RR42_m0582</name>
</gene>
<keyword evidence="2" id="KW-1185">Reference proteome</keyword>
<proteinExistence type="predicted"/>
<accession>A0A0C4Y4W7</accession>
<evidence type="ECO:0000313" key="2">
    <source>
        <dbReference type="Proteomes" id="UP000031843"/>
    </source>
</evidence>
<dbReference type="EMBL" id="CP010536">
    <property type="protein sequence ID" value="AJG17995.1"/>
    <property type="molecule type" value="Genomic_DNA"/>
</dbReference>